<name>A0ACC1NLR6_9HYPO</name>
<dbReference type="EMBL" id="JANJQO010000212">
    <property type="protein sequence ID" value="KAJ2980270.1"/>
    <property type="molecule type" value="Genomic_DNA"/>
</dbReference>
<evidence type="ECO:0000313" key="2">
    <source>
        <dbReference type="Proteomes" id="UP001143910"/>
    </source>
</evidence>
<dbReference type="Proteomes" id="UP001143910">
    <property type="component" value="Unassembled WGS sequence"/>
</dbReference>
<organism evidence="1 2">
    <name type="scientific">Zarea fungicola</name>
    <dbReference type="NCBI Taxonomy" id="93591"/>
    <lineage>
        <taxon>Eukaryota</taxon>
        <taxon>Fungi</taxon>
        <taxon>Dikarya</taxon>
        <taxon>Ascomycota</taxon>
        <taxon>Pezizomycotina</taxon>
        <taxon>Sordariomycetes</taxon>
        <taxon>Hypocreomycetidae</taxon>
        <taxon>Hypocreales</taxon>
        <taxon>Cordycipitaceae</taxon>
        <taxon>Zarea</taxon>
    </lineage>
</organism>
<evidence type="ECO:0000313" key="1">
    <source>
        <dbReference type="EMBL" id="KAJ2980270.1"/>
    </source>
</evidence>
<keyword evidence="2" id="KW-1185">Reference proteome</keyword>
<proteinExistence type="predicted"/>
<gene>
    <name evidence="1" type="ORF">NQ176_g2745</name>
</gene>
<protein>
    <submittedName>
        <fullName evidence="1">Uncharacterized protein</fullName>
    </submittedName>
</protein>
<comment type="caution">
    <text evidence="1">The sequence shown here is derived from an EMBL/GenBank/DDBJ whole genome shotgun (WGS) entry which is preliminary data.</text>
</comment>
<reference evidence="1" key="1">
    <citation type="submission" date="2022-08" db="EMBL/GenBank/DDBJ databases">
        <title>Genome Sequence of Lecanicillium fungicola.</title>
        <authorList>
            <person name="Buettner E."/>
        </authorList>
    </citation>
    <scope>NUCLEOTIDE SEQUENCE</scope>
    <source>
        <strain evidence="1">Babe33</strain>
    </source>
</reference>
<sequence length="1019" mass="114196">MTRSTLTVRESGASESSLHHHDVVEVREDKGRIQSNVIAVPGYGTLPVEDWGLRAELHGAALSVDSLSKLHIYVYRPNFKASDEFTWENFLQVGSDLAEELAQCVAKALLQAHHNIQDRRFKLVMECLSGILFLGTPHSSTSDKDTLLRHNQILYSCAKVAAQKGEARLSRADIRKLANLAATFEQIATIPILSVFEGDAPTSMTQKFFSKRSKILATLSIRSVSRQFPPRRPSDAIQYPVVPLRPPPRLPSIPNSTNSISEMRGCNLPCFMVSPLRNGDFIGRDDVLEVMDGKLLPSFTTATDLNPRLFALCGMGGIGKTDLALEFAYSRKAKFDAIFWLEAGGVSQLESDFGSIPTHLGLQTPEEAESLEMNMEVAKSWLANPISSETGGLCQWLLIFDNADSLDIITDYLPHKGNGAVLITSRNPFAKEPLFSNGSGIDLEPLSSEDGAALLRKHLPEPAGGHSTDEQGASVELAAHLGGLPLAIPQMAASIRRRSLSIREFVNMYANDDRYAEIHDIGTPLQQRRYSYTLATTYDLTFKELSSNAARLLQILAFLNPDRVQENIFVQSMMDGGPWTDSTFDKARYELLTSSIVKRNIDKKELWIHRLMQAEVRTRMSDIERYQTFNEAISMLSRVWPPGSHSSQKVQRWRLCEDLLPHLERFHRLFIDFKTSWRNFTIDPVFPSLLNEASVMQRYLHERGSSHEGKAYLRLALELCKQSNITTEPLVSDMHLTMGALSNETNDAAACLEHNIICLAIRKEEAAKGRGPDLRLAFAHSQMGIAYMMVRKFALATAYFKQSVEMLKLINADPDEFGFPVCNLGLAYWIQGELDDADKTLTDLLLQREELHGKLDTVSYKTGRVLHALGNVKASKASLLDAEGDHDAAAALWNESFSIHTNCLQQYESTVGKTNHRTADACHKLAEHYIRQEQHTLAQQHLDRALKIWGDRQWYKNESARSSFLKGTHLRDMGGKENAGKGNAWIERAKQLRRDILPGEEPRELESADFDDLVCFWSI</sequence>
<accession>A0ACC1NLR6</accession>